<dbReference type="OrthoDB" id="769954at2"/>
<evidence type="ECO:0000256" key="1">
    <source>
        <dbReference type="SAM" id="Coils"/>
    </source>
</evidence>
<evidence type="ECO:0000256" key="2">
    <source>
        <dbReference type="SAM" id="SignalP"/>
    </source>
</evidence>
<comment type="caution">
    <text evidence="3">The sequence shown here is derived from an EMBL/GenBank/DDBJ whole genome shotgun (WGS) entry which is preliminary data.</text>
</comment>
<feature type="chain" id="PRO_5016415791" description="Cell wall anchor protein" evidence="2">
    <location>
        <begin position="24"/>
        <end position="305"/>
    </location>
</feature>
<organism evidence="3 4">
    <name type="scientific">Flagellimonas aquimarina</name>
    <dbReference type="NCBI Taxonomy" id="2201895"/>
    <lineage>
        <taxon>Bacteria</taxon>
        <taxon>Pseudomonadati</taxon>
        <taxon>Bacteroidota</taxon>
        <taxon>Flavobacteriia</taxon>
        <taxon>Flavobacteriales</taxon>
        <taxon>Flavobacteriaceae</taxon>
        <taxon>Flagellimonas</taxon>
    </lineage>
</organism>
<keyword evidence="4" id="KW-1185">Reference proteome</keyword>
<accession>A0A316L2J0</accession>
<feature type="signal peptide" evidence="2">
    <location>
        <begin position="1"/>
        <end position="23"/>
    </location>
</feature>
<reference evidence="3 4" key="1">
    <citation type="submission" date="2018-05" db="EMBL/GenBank/DDBJ databases">
        <title>Complete genome sequence of Flagellimonas aquimarina ECD12 isolated from seaweed Ecklonia cava.</title>
        <authorList>
            <person name="Choi S."/>
            <person name="Seong C."/>
        </authorList>
    </citation>
    <scope>NUCLEOTIDE SEQUENCE [LARGE SCALE GENOMIC DNA]</scope>
    <source>
        <strain evidence="3 4">ECD12</strain>
    </source>
</reference>
<keyword evidence="1" id="KW-0175">Coiled coil</keyword>
<dbReference type="AlphaFoldDB" id="A0A316L2J0"/>
<evidence type="ECO:0000313" key="4">
    <source>
        <dbReference type="Proteomes" id="UP000245762"/>
    </source>
</evidence>
<dbReference type="RefSeq" id="WP_133248404.1">
    <property type="nucleotide sequence ID" value="NZ_QGEG01000001.1"/>
</dbReference>
<gene>
    <name evidence="3" type="ORF">DKG77_01885</name>
</gene>
<name>A0A316L2J0_9FLAO</name>
<proteinExistence type="predicted"/>
<sequence length="305" mass="33971">MKNLLKLTIWLTPVLLMAQNQYAESEHPNNMASGVYYQEGPGGNNSALNWTYPYGTKLTVLEGPYRNFEIASTTYPYGDLKLRQWDPANNVWTSWRPIIAEDGNGNFGIGTSQASAFVEVNKSINNSWTAKIYNGGGEGKGLLIQSGYGGSQSTNNPTILQLEDGSGNVRMKVQSNGKVGIGTAAPDSKLTVKGNIHAEEVKVDLSVPGPDYVFKKGYGLKSLEEVQNYIEQYGHLPNIPSAKEMEEDGIQLGEMNMKLLEKIEELTLYTLEQEKKLKEMDELKSKVTNQENRLEKLEQLLNRNR</sequence>
<dbReference type="EMBL" id="QGEG01000001">
    <property type="protein sequence ID" value="PWL39608.1"/>
    <property type="molecule type" value="Genomic_DNA"/>
</dbReference>
<evidence type="ECO:0000313" key="3">
    <source>
        <dbReference type="EMBL" id="PWL39608.1"/>
    </source>
</evidence>
<dbReference type="Proteomes" id="UP000245762">
    <property type="component" value="Unassembled WGS sequence"/>
</dbReference>
<evidence type="ECO:0008006" key="5">
    <source>
        <dbReference type="Google" id="ProtNLM"/>
    </source>
</evidence>
<keyword evidence="2" id="KW-0732">Signal</keyword>
<protein>
    <recommendedName>
        <fullName evidence="5">Cell wall anchor protein</fullName>
    </recommendedName>
</protein>
<feature type="coiled-coil region" evidence="1">
    <location>
        <begin position="273"/>
        <end position="300"/>
    </location>
</feature>